<keyword evidence="2" id="KW-1185">Reference proteome</keyword>
<evidence type="ECO:0000313" key="2">
    <source>
        <dbReference type="Proteomes" id="UP000193922"/>
    </source>
</evidence>
<dbReference type="Proteomes" id="UP000193922">
    <property type="component" value="Unassembled WGS sequence"/>
</dbReference>
<dbReference type="EMBL" id="MCFD01000008">
    <property type="protein sequence ID" value="ORX69049.1"/>
    <property type="molecule type" value="Genomic_DNA"/>
</dbReference>
<organism evidence="1 2">
    <name type="scientific">Linderina pennispora</name>
    <dbReference type="NCBI Taxonomy" id="61395"/>
    <lineage>
        <taxon>Eukaryota</taxon>
        <taxon>Fungi</taxon>
        <taxon>Fungi incertae sedis</taxon>
        <taxon>Zoopagomycota</taxon>
        <taxon>Kickxellomycotina</taxon>
        <taxon>Kickxellomycetes</taxon>
        <taxon>Kickxellales</taxon>
        <taxon>Kickxellaceae</taxon>
        <taxon>Linderina</taxon>
    </lineage>
</organism>
<evidence type="ECO:0000313" key="1">
    <source>
        <dbReference type="EMBL" id="ORX69049.1"/>
    </source>
</evidence>
<reference evidence="1 2" key="1">
    <citation type="submission" date="2016-07" db="EMBL/GenBank/DDBJ databases">
        <title>Pervasive Adenine N6-methylation of Active Genes in Fungi.</title>
        <authorList>
            <consortium name="DOE Joint Genome Institute"/>
            <person name="Mondo S.J."/>
            <person name="Dannebaum R.O."/>
            <person name="Kuo R.C."/>
            <person name="Labutti K."/>
            <person name="Haridas S."/>
            <person name="Kuo A."/>
            <person name="Salamov A."/>
            <person name="Ahrendt S.R."/>
            <person name="Lipzen A."/>
            <person name="Sullivan W."/>
            <person name="Andreopoulos W.B."/>
            <person name="Clum A."/>
            <person name="Lindquist E."/>
            <person name="Daum C."/>
            <person name="Ramamoorthy G.K."/>
            <person name="Gryganskyi A."/>
            <person name="Culley D."/>
            <person name="Magnuson J.K."/>
            <person name="James T.Y."/>
            <person name="O'Malley M.A."/>
            <person name="Stajich J.E."/>
            <person name="Spatafora J.W."/>
            <person name="Visel A."/>
            <person name="Grigoriev I.V."/>
        </authorList>
    </citation>
    <scope>NUCLEOTIDE SEQUENCE [LARGE SCALE GENOMIC DNA]</scope>
    <source>
        <strain evidence="1 2">ATCC 12442</strain>
    </source>
</reference>
<comment type="caution">
    <text evidence="1">The sequence shown here is derived from an EMBL/GenBank/DDBJ whole genome shotgun (WGS) entry which is preliminary data.</text>
</comment>
<dbReference type="OrthoDB" id="5511455at2759"/>
<dbReference type="PANTHER" id="PTHR35373:SF2">
    <property type="entry name" value="PROTEIN DPCD"/>
    <property type="match status" value="1"/>
</dbReference>
<name>A0A1Y1W692_9FUNG</name>
<protein>
    <submittedName>
        <fullName evidence="1">Uncharacterized protein</fullName>
    </submittedName>
</protein>
<dbReference type="RefSeq" id="XP_040742781.1">
    <property type="nucleotide sequence ID" value="XM_040885582.1"/>
</dbReference>
<dbReference type="AlphaFoldDB" id="A0A1Y1W692"/>
<gene>
    <name evidence="1" type="ORF">DL89DRAFT_258135</name>
</gene>
<sequence>MSQSVPESAELLPLERHQTQSTISAFSATGAERNVTAELNPHILYEDSDLQVSQEGLTIKRYYFPIPMSKFIPWGKIETVQTASEANVQLYELKMWGMGFGNIWWAQKFRIINDQRNGQLRVNTLPDIMGANIVVKIRGQWVRPGCHVEYAQEAIRAIRRMLVRTHQHAE</sequence>
<accession>A0A1Y1W692</accession>
<dbReference type="GeneID" id="63802230"/>
<proteinExistence type="predicted"/>
<dbReference type="PANTHER" id="PTHR35373">
    <property type="entry name" value="PROTEIN CBG16894"/>
    <property type="match status" value="1"/>
</dbReference>